<dbReference type="GO" id="GO:0034517">
    <property type="term" value="P:ribophagy"/>
    <property type="evidence" value="ECO:0007669"/>
    <property type="project" value="TreeGrafter"/>
</dbReference>
<keyword evidence="4 7" id="KW-0653">Protein transport</keyword>
<evidence type="ECO:0000256" key="5">
    <source>
        <dbReference type="ARBA" id="ARBA00023006"/>
    </source>
</evidence>
<dbReference type="GO" id="GO:0000422">
    <property type="term" value="P:autophagy of mitochondrion"/>
    <property type="evidence" value="ECO:0007669"/>
    <property type="project" value="TreeGrafter"/>
</dbReference>
<evidence type="ECO:0000256" key="3">
    <source>
        <dbReference type="ARBA" id="ARBA00022448"/>
    </source>
</evidence>
<evidence type="ECO:0000256" key="4">
    <source>
        <dbReference type="ARBA" id="ARBA00022927"/>
    </source>
</evidence>
<feature type="region of interest" description="Disordered" evidence="9">
    <location>
        <begin position="77"/>
        <end position="97"/>
    </location>
</feature>
<dbReference type="GO" id="GO:0060090">
    <property type="term" value="F:molecular adaptor activity"/>
    <property type="evidence" value="ECO:0007669"/>
    <property type="project" value="TreeGrafter"/>
</dbReference>
<evidence type="ECO:0000256" key="2">
    <source>
        <dbReference type="ARBA" id="ARBA00013804"/>
    </source>
</evidence>
<dbReference type="SUPFAM" id="SSF90257">
    <property type="entry name" value="Myosin rod fragments"/>
    <property type="match status" value="1"/>
</dbReference>
<feature type="region of interest" description="Disordered" evidence="9">
    <location>
        <begin position="1201"/>
        <end position="1293"/>
    </location>
</feature>
<dbReference type="PANTHER" id="PTHR13222">
    <property type="entry name" value="RB1-INDUCIBLE COILED-COIL"/>
    <property type="match status" value="1"/>
</dbReference>
<dbReference type="GO" id="GO:0015031">
    <property type="term" value="P:protein transport"/>
    <property type="evidence" value="ECO:0007669"/>
    <property type="project" value="UniProtKB-KW"/>
</dbReference>
<evidence type="ECO:0000256" key="7">
    <source>
        <dbReference type="RuleBase" id="RU367075"/>
    </source>
</evidence>
<evidence type="ECO:0000313" key="12">
    <source>
        <dbReference type="EMBL" id="KAJ5728270.1"/>
    </source>
</evidence>
<dbReference type="GO" id="GO:0000045">
    <property type="term" value="P:autophagosome assembly"/>
    <property type="evidence" value="ECO:0007669"/>
    <property type="project" value="UniProtKB-UniRule"/>
</dbReference>
<dbReference type="GO" id="GO:0034045">
    <property type="term" value="C:phagophore assembly site membrane"/>
    <property type="evidence" value="ECO:0007669"/>
    <property type="project" value="UniProtKB-SubCell"/>
</dbReference>
<dbReference type="Proteomes" id="UP001215712">
    <property type="component" value="Unassembled WGS sequence"/>
</dbReference>
<evidence type="ECO:0000256" key="8">
    <source>
        <dbReference type="SAM" id="Coils"/>
    </source>
</evidence>
<feature type="compositionally biased region" description="Pro residues" evidence="9">
    <location>
        <begin position="81"/>
        <end position="93"/>
    </location>
</feature>
<keyword evidence="3 7" id="KW-0813">Transport</keyword>
<sequence length="1305" mass="147081">MSLHIYIAHSGEHILADPVAFASPEALRSWIIKNTSIPLSRQILMTARGKNVKIQTLATETEIFVYDRQYLNETDDVELPELPPPEPFQPGSPPASLSDENNLQAWQRLFLARKMWSSELSSRCGTIYKNVQEHNERANIIHRAVGVALENLKAHVGSLERKFQDAQSWANNLLEEQQAALDGWQRALAVLEEIPARKDFPLLGRPATPKKDSSRLTGSLNDFIDANEVQQAGANAMDALPRFTGQMQDIEKSVVEIVSDTQRLVGNIAFPPADNEDDFLEEVETIVKKIGSDYEHVNGLPNNPKTVVNVSRLALNHTQNLLPSLKLASADLQQALEQAIRQLSTAQNVALGQMRAISSLQFRLADAHTRLLNLGVHTNAFEIIFSVFQMPMVYGSILIESVRRREWSEKIKADSLNLAEEMAVLRDEEQRRRKKWLKNMGDHISAGDSATLGIEVNLQGQDEEWPEVTRKEIETYIEDLRSKHLLKSIADDLTQQFKDLDSPTRQQRRRAKAFKNGSVFDMSRSSMLLRGDDMVRSLQDEKTKLEERLKGSESRVRKLEDLLHRQSHFSRPSSGNFGPDFPTSPASPHPDALSRRSSVSSRRVSMTQSPEDRVLVQRIVSLEAELTAERETVQRLHKEAHAERQSNSDKYQEAQSTKKDLIGNLEARQREFEDERRFLETELKKYRLRSEEVEEELDKLMDGRDHEKQEAEDRIHQLETDLQSAHTVSAEESQKVKDLDARVQAQEAKEQDLQAKIDDLECQKRNNYGALQSAFMNLSPGGSVPVELPGIIHAIEILSEGLSIHARTAESNASKVMAENKALEEKIQTFELQLDEKTKAFADCEADLTRATEELAQLHSEMEDVKQDLEQERSKFNTLQSEVSIGESGSDALRERIAEEEQKHADLSQRLADAESRAQDLQTQEADWTKKLDMASEAERLALTRHEARGTRCYETSRQLYSQVDKLERMLEQLGFVVIQQDGHLVIQRASKLTASSSGLGEGLAQSGIVSAKPDSALLGWMHADSPEDEEAKFVTFMESLLRFDVSVFGDVVVKRMKDIELLARKWQKEARGYREKYHRVQSDAHDKIAYRSFKEGDLALFLPTRNQALRSWAAFNVGAPHYFLREQDSHKLYAREWLLARITKIEERVVDLSKSLNGGTLDRRSLGDASEAASIDDENPFELSDGLRWYLLEAVEEKPGAPATPGISKSTVASTPVDAKGSIRLKRPTEESTVAQTLSKSLESRRNSSNSKRGTPTPSQKANDSTVDLVRPAESDANADAAGSQPRETAPIFEEVRRDLLFGP</sequence>
<feature type="coiled-coil region" evidence="8">
    <location>
        <begin position="535"/>
        <end position="562"/>
    </location>
</feature>
<evidence type="ECO:0000256" key="1">
    <source>
        <dbReference type="ARBA" id="ARBA00009729"/>
    </source>
</evidence>
<dbReference type="Pfam" id="PF10377">
    <property type="entry name" value="ATG11"/>
    <property type="match status" value="1"/>
</dbReference>
<name>A0AAD6HPE7_9EURO</name>
<dbReference type="PANTHER" id="PTHR13222:SF1">
    <property type="entry name" value="RB1-INDUCIBLE COILED-COIL PROTEIN 1"/>
    <property type="match status" value="1"/>
</dbReference>
<dbReference type="InterPro" id="IPR045326">
    <property type="entry name" value="ATG17-like_dom"/>
</dbReference>
<evidence type="ECO:0000259" key="11">
    <source>
        <dbReference type="Pfam" id="PF10377"/>
    </source>
</evidence>
<dbReference type="GO" id="GO:0034727">
    <property type="term" value="P:piecemeal microautophagy of the nucleus"/>
    <property type="evidence" value="ECO:0007669"/>
    <property type="project" value="TreeGrafter"/>
</dbReference>
<dbReference type="GO" id="GO:0019901">
    <property type="term" value="F:protein kinase binding"/>
    <property type="evidence" value="ECO:0007669"/>
    <property type="project" value="TreeGrafter"/>
</dbReference>
<keyword evidence="7" id="KW-0926">Vacuole</keyword>
<feature type="domain" description="Autophagy protein ATG17-like" evidence="10">
    <location>
        <begin position="96"/>
        <end position="443"/>
    </location>
</feature>
<keyword evidence="5 7" id="KW-0072">Autophagy</keyword>
<reference evidence="12" key="1">
    <citation type="journal article" date="2023" name="IMA Fungus">
        <title>Comparative genomic study of the Penicillium genus elucidates a diverse pangenome and 15 lateral gene transfer events.</title>
        <authorList>
            <person name="Petersen C."/>
            <person name="Sorensen T."/>
            <person name="Nielsen M.R."/>
            <person name="Sondergaard T.E."/>
            <person name="Sorensen J.L."/>
            <person name="Fitzpatrick D.A."/>
            <person name="Frisvad J.C."/>
            <person name="Nielsen K.L."/>
        </authorList>
    </citation>
    <scope>NUCLEOTIDE SEQUENCE</scope>
    <source>
        <strain evidence="12">IBT 17514</strain>
    </source>
</reference>
<gene>
    <name evidence="12" type="ORF">N7493_004600</name>
</gene>
<comment type="subcellular location">
    <subcellularLocation>
        <location evidence="7">Preautophagosomal structure membrane</location>
        <topology evidence="7">Peripheral membrane protein</topology>
    </subcellularLocation>
    <subcellularLocation>
        <location evidence="7">Vacuole membrane</location>
        <topology evidence="7">Peripheral membrane protein</topology>
    </subcellularLocation>
    <text evidence="7">During pexophagy, accumulates in the vacuolar membrane region, where the peroxisomes contact the vacuole.</text>
</comment>
<feature type="region of interest" description="Disordered" evidence="9">
    <location>
        <begin position="566"/>
        <end position="610"/>
    </location>
</feature>
<keyword evidence="7" id="KW-0472">Membrane</keyword>
<dbReference type="Gene3D" id="1.10.287.1490">
    <property type="match status" value="1"/>
</dbReference>
<feature type="coiled-coil region" evidence="8">
    <location>
        <begin position="806"/>
        <end position="931"/>
    </location>
</feature>
<dbReference type="Pfam" id="PF04108">
    <property type="entry name" value="ATG17_like"/>
    <property type="match status" value="1"/>
</dbReference>
<accession>A0AAD6HPE7</accession>
<dbReference type="InterPro" id="IPR040040">
    <property type="entry name" value="ATG11"/>
</dbReference>
<reference evidence="12" key="2">
    <citation type="submission" date="2023-01" db="EMBL/GenBank/DDBJ databases">
        <authorList>
            <person name="Petersen C."/>
        </authorList>
    </citation>
    <scope>NUCLEOTIDE SEQUENCE</scope>
    <source>
        <strain evidence="12">IBT 17514</strain>
    </source>
</reference>
<feature type="domain" description="Autophagy-related protein 11 C-terminal" evidence="11">
    <location>
        <begin position="1052"/>
        <end position="1196"/>
    </location>
</feature>
<evidence type="ECO:0000259" key="10">
    <source>
        <dbReference type="Pfam" id="PF04108"/>
    </source>
</evidence>
<comment type="function">
    <text evidence="7">Involved in cytoplasm to vacuole transport (Cvt), pexophagy, mitophagy and nucleophagy. Recruits mitochondria for their selective degradation via autophagy (mitophagy) during starvation. Works as scaffold proteins that recruit ATG proteins to the pre-autophagosome (PAS), the site of vesicle/autophagosome formation. Required for the Cvt vesicles completion.</text>
</comment>
<dbReference type="InterPro" id="IPR019460">
    <property type="entry name" value="Atg11_C"/>
</dbReference>
<dbReference type="GO" id="GO:1903599">
    <property type="term" value="P:positive regulation of autophagy of mitochondrion"/>
    <property type="evidence" value="ECO:0007669"/>
    <property type="project" value="UniProtKB-UniRule"/>
</dbReference>
<dbReference type="GO" id="GO:0061709">
    <property type="term" value="P:reticulophagy"/>
    <property type="evidence" value="ECO:0007669"/>
    <property type="project" value="TreeGrafter"/>
</dbReference>
<feature type="region of interest" description="Disordered" evidence="9">
    <location>
        <begin position="637"/>
        <end position="662"/>
    </location>
</feature>
<protein>
    <recommendedName>
        <fullName evidence="2 7">Autophagy-related protein 11</fullName>
    </recommendedName>
</protein>
<comment type="subunit">
    <text evidence="7">Homodimer.</text>
</comment>
<dbReference type="GO" id="GO:1990316">
    <property type="term" value="C:Atg1/ULK1 kinase complex"/>
    <property type="evidence" value="ECO:0007669"/>
    <property type="project" value="TreeGrafter"/>
</dbReference>
<comment type="caution">
    <text evidence="12">The sequence shown here is derived from an EMBL/GenBank/DDBJ whole genome shotgun (WGS) entry which is preliminary data.</text>
</comment>
<keyword evidence="6 8" id="KW-0175">Coiled coil</keyword>
<proteinExistence type="inferred from homology"/>
<keyword evidence="13" id="KW-1185">Reference proteome</keyword>
<dbReference type="EMBL" id="JAQJAN010000005">
    <property type="protein sequence ID" value="KAJ5728270.1"/>
    <property type="molecule type" value="Genomic_DNA"/>
</dbReference>
<evidence type="ECO:0000256" key="9">
    <source>
        <dbReference type="SAM" id="MobiDB-lite"/>
    </source>
</evidence>
<evidence type="ECO:0000313" key="13">
    <source>
        <dbReference type="Proteomes" id="UP001215712"/>
    </source>
</evidence>
<feature type="compositionally biased region" description="Low complexity" evidence="9">
    <location>
        <begin position="595"/>
        <end position="605"/>
    </location>
</feature>
<evidence type="ECO:0000256" key="6">
    <source>
        <dbReference type="ARBA" id="ARBA00023054"/>
    </source>
</evidence>
<comment type="similarity">
    <text evidence="1 7">Belongs to the ATG11 family.</text>
</comment>
<dbReference type="GO" id="GO:0005774">
    <property type="term" value="C:vacuolar membrane"/>
    <property type="evidence" value="ECO:0007669"/>
    <property type="project" value="UniProtKB-SubCell"/>
</dbReference>
<feature type="compositionally biased region" description="Polar residues" evidence="9">
    <location>
        <begin position="1232"/>
        <end position="1267"/>
    </location>
</feature>
<organism evidence="12 13">
    <name type="scientific">Penicillium malachiteum</name>
    <dbReference type="NCBI Taxonomy" id="1324776"/>
    <lineage>
        <taxon>Eukaryota</taxon>
        <taxon>Fungi</taxon>
        <taxon>Dikarya</taxon>
        <taxon>Ascomycota</taxon>
        <taxon>Pezizomycotina</taxon>
        <taxon>Eurotiomycetes</taxon>
        <taxon>Eurotiomycetidae</taxon>
        <taxon>Eurotiales</taxon>
        <taxon>Aspergillaceae</taxon>
        <taxon>Penicillium</taxon>
    </lineage>
</organism>